<dbReference type="eggNOG" id="COG3521">
    <property type="taxonomic scope" value="Bacteria"/>
</dbReference>
<keyword evidence="3" id="KW-1185">Reference proteome</keyword>
<name>H8GN52_METAL</name>
<feature type="signal peptide" evidence="1">
    <location>
        <begin position="1"/>
        <end position="23"/>
    </location>
</feature>
<dbReference type="PANTHER" id="PTHR37625">
    <property type="entry name" value="OUTER MEMBRANE LIPOPROTEIN-RELATED"/>
    <property type="match status" value="1"/>
</dbReference>
<dbReference type="AlphaFoldDB" id="H8GN52"/>
<protein>
    <submittedName>
        <fullName evidence="2">Type VI secretion lipoprotein, VC_A0113 family</fullName>
    </submittedName>
</protein>
<dbReference type="HOGENOM" id="CLU_092347_1_1_6"/>
<dbReference type="Proteomes" id="UP000005090">
    <property type="component" value="Chromosome"/>
</dbReference>
<accession>H8GN52</accession>
<sequence>MKRSRFVPVLSFVLLQACGSAPPAPPAPVPEPPTVVNLKISSAANLNADAIGAGAPVMLRIYQLRETSAFNSADFFSLFDKDQATLSAEMARKQELLIKPNDHLSLSLQLEPDIKTLGIFAAFRLLDNAQWRAMLPVTAHQTQTAEIKLQGNTVRVEPLQPGINKP</sequence>
<dbReference type="PROSITE" id="PS51257">
    <property type="entry name" value="PROKAR_LIPOPROTEIN"/>
    <property type="match status" value="1"/>
</dbReference>
<dbReference type="STRING" id="686340.Metal_3087"/>
<dbReference type="PANTHER" id="PTHR37625:SF4">
    <property type="entry name" value="OUTER MEMBRANE LIPOPROTEIN"/>
    <property type="match status" value="1"/>
</dbReference>
<dbReference type="NCBIfam" id="TIGR03352">
    <property type="entry name" value="VI_chp_3"/>
    <property type="match status" value="1"/>
</dbReference>
<keyword evidence="2" id="KW-0449">Lipoprotein</keyword>
<reference evidence="2 3" key="1">
    <citation type="journal article" date="2013" name="Genome Announc.">
        <title>Genome Sequence of the Obligate Gammaproteobacterial Methanotroph Methylomicrobium album Strain BG8.</title>
        <authorList>
            <person name="Kits K.D."/>
            <person name="Kalyuzhnaya M.G."/>
            <person name="Klotz M.G."/>
            <person name="Jetten M.S."/>
            <person name="Op den Camp H.J."/>
            <person name="Vuilleumier S."/>
            <person name="Bringel F."/>
            <person name="Dispirito A.A."/>
            <person name="Murrell J.C."/>
            <person name="Bruce D."/>
            <person name="Cheng J.F."/>
            <person name="Copeland A."/>
            <person name="Goodwin L."/>
            <person name="Hauser L."/>
            <person name="Lajus A."/>
            <person name="Land M.L."/>
            <person name="Lapidus A."/>
            <person name="Lucas S."/>
            <person name="Medigue C."/>
            <person name="Pitluck S."/>
            <person name="Woyke T."/>
            <person name="Zeytun A."/>
            <person name="Stein L.Y."/>
        </authorList>
    </citation>
    <scope>NUCLEOTIDE SEQUENCE [LARGE SCALE GENOMIC DNA]</scope>
    <source>
        <strain evidence="2 3">BG8</strain>
    </source>
</reference>
<dbReference type="InterPro" id="IPR017734">
    <property type="entry name" value="T6SS_SciN"/>
</dbReference>
<dbReference type="Pfam" id="PF12790">
    <property type="entry name" value="T6SS-SciN"/>
    <property type="match status" value="1"/>
</dbReference>
<keyword evidence="1" id="KW-0732">Signal</keyword>
<proteinExistence type="predicted"/>
<organism evidence="2 3">
    <name type="scientific">Methylomicrobium album BG8</name>
    <dbReference type="NCBI Taxonomy" id="686340"/>
    <lineage>
        <taxon>Bacteria</taxon>
        <taxon>Pseudomonadati</taxon>
        <taxon>Pseudomonadota</taxon>
        <taxon>Gammaproteobacteria</taxon>
        <taxon>Methylococcales</taxon>
        <taxon>Methylococcaceae</taxon>
        <taxon>Methylomicrobium</taxon>
    </lineage>
</organism>
<dbReference type="RefSeq" id="WP_005373577.1">
    <property type="nucleotide sequence ID" value="NZ_CM001475.1"/>
</dbReference>
<evidence type="ECO:0000313" key="3">
    <source>
        <dbReference type="Proteomes" id="UP000005090"/>
    </source>
</evidence>
<gene>
    <name evidence="2" type="ORF">Metal_3087</name>
</gene>
<evidence type="ECO:0000313" key="2">
    <source>
        <dbReference type="EMBL" id="EIC30766.1"/>
    </source>
</evidence>
<dbReference type="Gene3D" id="2.60.40.4150">
    <property type="entry name" value="Type VI secretion system, lipoprotein SciN"/>
    <property type="match status" value="1"/>
</dbReference>
<evidence type="ECO:0000256" key="1">
    <source>
        <dbReference type="SAM" id="SignalP"/>
    </source>
</evidence>
<dbReference type="InterPro" id="IPR038706">
    <property type="entry name" value="Type_VI_SciN-like_sf"/>
</dbReference>
<dbReference type="EMBL" id="CM001475">
    <property type="protein sequence ID" value="EIC30766.1"/>
    <property type="molecule type" value="Genomic_DNA"/>
</dbReference>
<feature type="chain" id="PRO_5003612067" evidence="1">
    <location>
        <begin position="24"/>
        <end position="166"/>
    </location>
</feature>